<protein>
    <submittedName>
        <fullName evidence="1">Uncharacterized protein</fullName>
    </submittedName>
</protein>
<name>A0A2I0UP91_LIMLA</name>
<dbReference type="Proteomes" id="UP000233556">
    <property type="component" value="Unassembled WGS sequence"/>
</dbReference>
<keyword evidence="2" id="KW-1185">Reference proteome</keyword>
<accession>A0A2I0UP91</accession>
<gene>
    <name evidence="1" type="ORF">llap_1850</name>
</gene>
<evidence type="ECO:0000313" key="1">
    <source>
        <dbReference type="EMBL" id="PKU47870.1"/>
    </source>
</evidence>
<proteinExistence type="predicted"/>
<dbReference type="EMBL" id="KZ505667">
    <property type="protein sequence ID" value="PKU47870.1"/>
    <property type="molecule type" value="Genomic_DNA"/>
</dbReference>
<dbReference type="AlphaFoldDB" id="A0A2I0UP91"/>
<organism evidence="1 2">
    <name type="scientific">Limosa lapponica baueri</name>
    <dbReference type="NCBI Taxonomy" id="1758121"/>
    <lineage>
        <taxon>Eukaryota</taxon>
        <taxon>Metazoa</taxon>
        <taxon>Chordata</taxon>
        <taxon>Craniata</taxon>
        <taxon>Vertebrata</taxon>
        <taxon>Euteleostomi</taxon>
        <taxon>Archelosauria</taxon>
        <taxon>Archosauria</taxon>
        <taxon>Dinosauria</taxon>
        <taxon>Saurischia</taxon>
        <taxon>Theropoda</taxon>
        <taxon>Coelurosauria</taxon>
        <taxon>Aves</taxon>
        <taxon>Neognathae</taxon>
        <taxon>Neoaves</taxon>
        <taxon>Charadriiformes</taxon>
        <taxon>Scolopacidae</taxon>
        <taxon>Limosa</taxon>
    </lineage>
</organism>
<reference evidence="2" key="1">
    <citation type="submission" date="2017-11" db="EMBL/GenBank/DDBJ databases">
        <authorList>
            <person name="Lima N.C."/>
            <person name="Parody-Merino A.M."/>
            <person name="Battley P.F."/>
            <person name="Fidler A.E."/>
            <person name="Prosdocimi F."/>
        </authorList>
    </citation>
    <scope>NUCLEOTIDE SEQUENCE [LARGE SCALE GENOMIC DNA]</scope>
</reference>
<reference evidence="2" key="2">
    <citation type="submission" date="2017-12" db="EMBL/GenBank/DDBJ databases">
        <title>Genome sequence of the Bar-tailed Godwit (Limosa lapponica baueri).</title>
        <authorList>
            <person name="Lima N.C.B."/>
            <person name="Parody-Merino A.M."/>
            <person name="Battley P.F."/>
            <person name="Fidler A.E."/>
            <person name="Prosdocimi F."/>
        </authorList>
    </citation>
    <scope>NUCLEOTIDE SEQUENCE [LARGE SCALE GENOMIC DNA]</scope>
</reference>
<sequence length="117" mass="12711">MMGAAHLESSFAGKGLRVLGDNKMTMSQKWALEAKIGQQNSQLPKEDHCQQVDAGDPSSLLRTDEASSGVLGPVLGFSGKPRHGFIWVKVQHRAAKIIKILEHLSYGLRGLGLFSLE</sequence>
<evidence type="ECO:0000313" key="2">
    <source>
        <dbReference type="Proteomes" id="UP000233556"/>
    </source>
</evidence>